<keyword evidence="1" id="KW-0812">Transmembrane</keyword>
<organism evidence="2 3">
    <name type="scientific">Sphingobacterium spiritivorum</name>
    <name type="common">Flavobacterium spiritivorum</name>
    <dbReference type="NCBI Taxonomy" id="258"/>
    <lineage>
        <taxon>Bacteria</taxon>
        <taxon>Pseudomonadati</taxon>
        <taxon>Bacteroidota</taxon>
        <taxon>Sphingobacteriia</taxon>
        <taxon>Sphingobacteriales</taxon>
        <taxon>Sphingobacteriaceae</taxon>
        <taxon>Sphingobacterium</taxon>
    </lineage>
</organism>
<feature type="transmembrane region" description="Helical" evidence="1">
    <location>
        <begin position="18"/>
        <end position="37"/>
    </location>
</feature>
<dbReference type="EMBL" id="UGYW01000002">
    <property type="protein sequence ID" value="SUJ11286.1"/>
    <property type="molecule type" value="Genomic_DNA"/>
</dbReference>
<reference evidence="2 3" key="1">
    <citation type="submission" date="2018-06" db="EMBL/GenBank/DDBJ databases">
        <authorList>
            <consortium name="Pathogen Informatics"/>
            <person name="Doyle S."/>
        </authorList>
    </citation>
    <scope>NUCLEOTIDE SEQUENCE [LARGE SCALE GENOMIC DNA]</scope>
    <source>
        <strain evidence="2 3">NCTC11388</strain>
    </source>
</reference>
<dbReference type="Proteomes" id="UP000254893">
    <property type="component" value="Unassembled WGS sequence"/>
</dbReference>
<protein>
    <recommendedName>
        <fullName evidence="4">FG-GAP repeat</fullName>
    </recommendedName>
</protein>
<evidence type="ECO:0000313" key="2">
    <source>
        <dbReference type="EMBL" id="SUJ11286.1"/>
    </source>
</evidence>
<keyword evidence="1" id="KW-1133">Transmembrane helix</keyword>
<dbReference type="RefSeq" id="WP_147284224.1">
    <property type="nucleotide sequence ID" value="NZ_UGYW01000002.1"/>
</dbReference>
<sequence length="300" mass="34289">MEHQKPILSYKNRRNQRMVMVIILLILAGSSAGYFFYKKDNRMPLATVKKEKTDSLKMNTLLSDSTKKEIIKQNPPPSEIEEEPTAYSGRYVIQPVTVNGRYFRFGDKVFVNDERSDAEKSFIYLRTSSGSFSATALLINSEILVSESQYEEYRQYFSLSPFSELDLKTKKLLLSEAYSNGTTYKITQNAERARSTICFGDFDADGKKDVAIITDNNEMQKSRLLIICTNTATHEKYLAFSENYSDKMKVNSFKKGAKVIMNTPGLTPAPADGIILRAEDVKLAIMYDLQLQKFKTYYQE</sequence>
<gene>
    <name evidence="2" type="ORF">NCTC11388_02118</name>
</gene>
<proteinExistence type="predicted"/>
<evidence type="ECO:0008006" key="4">
    <source>
        <dbReference type="Google" id="ProtNLM"/>
    </source>
</evidence>
<evidence type="ECO:0000313" key="3">
    <source>
        <dbReference type="Proteomes" id="UP000254893"/>
    </source>
</evidence>
<dbReference type="AlphaFoldDB" id="A0A380C200"/>
<evidence type="ECO:0000256" key="1">
    <source>
        <dbReference type="SAM" id="Phobius"/>
    </source>
</evidence>
<name>A0A380C200_SPHSI</name>
<keyword evidence="1" id="KW-0472">Membrane</keyword>
<accession>A0A380C200</accession>